<feature type="compositionally biased region" description="Low complexity" evidence="1">
    <location>
        <begin position="464"/>
        <end position="482"/>
    </location>
</feature>
<accession>A0A9Q1IPB3</accession>
<dbReference type="PANTHER" id="PTHR47907">
    <property type="entry name" value="PROTEIN KINASE DOMAIN-CONTAINING PROTEIN"/>
    <property type="match status" value="1"/>
</dbReference>
<reference evidence="3" key="1">
    <citation type="journal article" date="2023" name="Science">
        <title>Genome structures resolve the early diversification of teleost fishes.</title>
        <authorList>
            <person name="Parey E."/>
            <person name="Louis A."/>
            <person name="Montfort J."/>
            <person name="Bouchez O."/>
            <person name="Roques C."/>
            <person name="Iampietro C."/>
            <person name="Lluch J."/>
            <person name="Castinel A."/>
            <person name="Donnadieu C."/>
            <person name="Desvignes T."/>
            <person name="Floi Bucao C."/>
            <person name="Jouanno E."/>
            <person name="Wen M."/>
            <person name="Mejri S."/>
            <person name="Dirks R."/>
            <person name="Jansen H."/>
            <person name="Henkel C."/>
            <person name="Chen W.J."/>
            <person name="Zahm M."/>
            <person name="Cabau C."/>
            <person name="Klopp C."/>
            <person name="Thompson A.W."/>
            <person name="Robinson-Rechavi M."/>
            <person name="Braasch I."/>
            <person name="Lecointre G."/>
            <person name="Bobe J."/>
            <person name="Postlethwait J.H."/>
            <person name="Berthelot C."/>
            <person name="Roest Crollius H."/>
            <person name="Guiguen Y."/>
        </authorList>
    </citation>
    <scope>NUCLEOTIDE SEQUENCE</scope>
    <source>
        <strain evidence="3">WJC10195</strain>
    </source>
</reference>
<feature type="compositionally biased region" description="Polar residues" evidence="1">
    <location>
        <begin position="578"/>
        <end position="608"/>
    </location>
</feature>
<feature type="region of interest" description="Disordered" evidence="1">
    <location>
        <begin position="332"/>
        <end position="484"/>
    </location>
</feature>
<name>A0A9Q1IPB3_SYNKA</name>
<dbReference type="PROSITE" id="PS50011">
    <property type="entry name" value="PROTEIN_KINASE_DOM"/>
    <property type="match status" value="1"/>
</dbReference>
<dbReference type="AlphaFoldDB" id="A0A9Q1IPB3"/>
<sequence length="752" mass="78961">MEFCRGGQVVNLMNQHLQSGFSEPEVLNIFCDTCEAMAQLHQRKPPIIHRDLKVENILLHDKGHYVLCDFGSATNTFQNPQIEGVTVVEDEIKKYTTLSYRAPEMVNLYSGKIITTKADVWALGCLLYKLCYFTHPFGESQVAICDGSFTIPDNSRYSQDMHCLIRYMLEPDPDRRPDIYQVSHFAFRLARRDCPVHNMQNSPIPAKLPEPIRASEAAAKKCQSQNKPRLTDRITTTETSITPRQRPKAGHPQPSSCMLPIQPALTPRKRATVPAGAAVASPIGVSLVTTQLAATIQSQKAQAATVQSQKMQDARSPAAQHKITLAQSQALPAQATPPLAQATPPQDLLKQQQQQQAKKQPVQPTVSTQSAQLKQPVQSLVSTQAAQPKQPAQPAAGAGSTGARVATAAPVTSQKPTAMPLQKPQPGSTPPIAPARSSRRRQAPSASPISPAAKPATQPLPANQPATQPSPATKPSPAASAALEGPVTAAASAPGPVFASTPVPVPASSAVYTEVNAPAAGGTPAVSALAPVAADVPMAPPAVGPVQTSISSEEGSQEAESVTPGSSPDSAPQGILSDFTQNAEDSLTSSVHPPAENSNSGNSATSAPSAGPCSSPKQSTWNPFGDENPFGDDNFSKLSAEELLNNDFGKMEDSKPEETDSGSTESLVPGLQPAPAAPGTSGPCKSTAEGPADIMSLDSSCALLNVSGALKPLTLSDTPGAWRCLCCAAVWLPPPPPLLLTWPNLLPGLEAH</sequence>
<dbReference type="OrthoDB" id="2018507at2759"/>
<dbReference type="InterPro" id="IPR051744">
    <property type="entry name" value="AP2_assoc_SerThr_kinase"/>
</dbReference>
<feature type="compositionally biased region" description="Polar residues" evidence="1">
    <location>
        <begin position="547"/>
        <end position="570"/>
    </location>
</feature>
<evidence type="ECO:0000313" key="3">
    <source>
        <dbReference type="EMBL" id="KAJ8347095.1"/>
    </source>
</evidence>
<organism evidence="3 4">
    <name type="scientific">Synaphobranchus kaupii</name>
    <name type="common">Kaup's arrowtooth eel</name>
    <dbReference type="NCBI Taxonomy" id="118154"/>
    <lineage>
        <taxon>Eukaryota</taxon>
        <taxon>Metazoa</taxon>
        <taxon>Chordata</taxon>
        <taxon>Craniata</taxon>
        <taxon>Vertebrata</taxon>
        <taxon>Euteleostomi</taxon>
        <taxon>Actinopterygii</taxon>
        <taxon>Neopterygii</taxon>
        <taxon>Teleostei</taxon>
        <taxon>Anguilliformes</taxon>
        <taxon>Synaphobranchidae</taxon>
        <taxon>Synaphobranchus</taxon>
    </lineage>
</organism>
<feature type="compositionally biased region" description="Low complexity" evidence="1">
    <location>
        <begin position="443"/>
        <end position="456"/>
    </location>
</feature>
<protein>
    <recommendedName>
        <fullName evidence="2">Protein kinase domain-containing protein</fullName>
    </recommendedName>
</protein>
<comment type="caution">
    <text evidence="3">The sequence shown here is derived from an EMBL/GenBank/DDBJ whole genome shotgun (WGS) entry which is preliminary data.</text>
</comment>
<dbReference type="Gene3D" id="1.10.510.10">
    <property type="entry name" value="Transferase(Phosphotransferase) domain 1"/>
    <property type="match status" value="1"/>
</dbReference>
<dbReference type="Proteomes" id="UP001152622">
    <property type="component" value="Chromosome 11"/>
</dbReference>
<feature type="compositionally biased region" description="Low complexity" evidence="1">
    <location>
        <begin position="332"/>
        <end position="364"/>
    </location>
</feature>
<dbReference type="InterPro" id="IPR000719">
    <property type="entry name" value="Prot_kinase_dom"/>
</dbReference>
<feature type="compositionally biased region" description="Low complexity" evidence="1">
    <location>
        <begin position="233"/>
        <end position="244"/>
    </location>
</feature>
<keyword evidence="4" id="KW-1185">Reference proteome</keyword>
<evidence type="ECO:0000256" key="1">
    <source>
        <dbReference type="SAM" id="MobiDB-lite"/>
    </source>
</evidence>
<evidence type="ECO:0000313" key="4">
    <source>
        <dbReference type="Proteomes" id="UP001152622"/>
    </source>
</evidence>
<feature type="domain" description="Protein kinase" evidence="2">
    <location>
        <begin position="1"/>
        <end position="187"/>
    </location>
</feature>
<dbReference type="InterPro" id="IPR008271">
    <property type="entry name" value="Ser/Thr_kinase_AS"/>
</dbReference>
<gene>
    <name evidence="3" type="ORF">SKAU_G00284960</name>
</gene>
<dbReference type="GO" id="GO:0004672">
    <property type="term" value="F:protein kinase activity"/>
    <property type="evidence" value="ECO:0007669"/>
    <property type="project" value="InterPro"/>
</dbReference>
<dbReference type="GO" id="GO:0005524">
    <property type="term" value="F:ATP binding"/>
    <property type="evidence" value="ECO:0007669"/>
    <property type="project" value="InterPro"/>
</dbReference>
<feature type="region of interest" description="Disordered" evidence="1">
    <location>
        <begin position="543"/>
        <end position="635"/>
    </location>
</feature>
<dbReference type="PROSITE" id="PS00108">
    <property type="entry name" value="PROTEIN_KINASE_ST"/>
    <property type="match status" value="1"/>
</dbReference>
<dbReference type="PANTHER" id="PTHR47907:SF5">
    <property type="entry name" value="AP2 ASSOCIATED KINASE 1"/>
    <property type="match status" value="1"/>
</dbReference>
<feature type="compositionally biased region" description="Basic and acidic residues" evidence="1">
    <location>
        <begin position="649"/>
        <end position="658"/>
    </location>
</feature>
<dbReference type="SUPFAM" id="SSF56112">
    <property type="entry name" value="Protein kinase-like (PK-like)"/>
    <property type="match status" value="1"/>
</dbReference>
<feature type="region of interest" description="Disordered" evidence="1">
    <location>
        <begin position="216"/>
        <end position="259"/>
    </location>
</feature>
<dbReference type="SMART" id="SM00220">
    <property type="entry name" value="S_TKc"/>
    <property type="match status" value="1"/>
</dbReference>
<evidence type="ECO:0000259" key="2">
    <source>
        <dbReference type="PROSITE" id="PS50011"/>
    </source>
</evidence>
<feature type="compositionally biased region" description="Low complexity" evidence="1">
    <location>
        <begin position="382"/>
        <end position="403"/>
    </location>
</feature>
<dbReference type="InterPro" id="IPR011009">
    <property type="entry name" value="Kinase-like_dom_sf"/>
</dbReference>
<feature type="region of interest" description="Disordered" evidence="1">
    <location>
        <begin position="649"/>
        <end position="690"/>
    </location>
</feature>
<feature type="compositionally biased region" description="Polar residues" evidence="1">
    <location>
        <begin position="365"/>
        <end position="381"/>
    </location>
</feature>
<dbReference type="Pfam" id="PF00069">
    <property type="entry name" value="Pkinase"/>
    <property type="match status" value="1"/>
</dbReference>
<proteinExistence type="predicted"/>
<dbReference type="EMBL" id="JAINUF010000011">
    <property type="protein sequence ID" value="KAJ8347095.1"/>
    <property type="molecule type" value="Genomic_DNA"/>
</dbReference>